<dbReference type="AlphaFoldDB" id="A0A438DQA0"/>
<gene>
    <name evidence="3" type="primary">PVA42_3</name>
    <name evidence="3" type="ORF">CK203_097938</name>
</gene>
<dbReference type="Pfam" id="PF00635">
    <property type="entry name" value="Motile_Sperm"/>
    <property type="match status" value="1"/>
</dbReference>
<proteinExistence type="inferred from homology"/>
<comment type="caution">
    <text evidence="3">The sequence shown here is derived from an EMBL/GenBank/DDBJ whole genome shotgun (WGS) entry which is preliminary data.</text>
</comment>
<dbReference type="PANTHER" id="PTHR10809:SF101">
    <property type="entry name" value="VESICLE-ASSOCIATED PROTEIN 4-1"/>
    <property type="match status" value="1"/>
</dbReference>
<evidence type="ECO:0000313" key="4">
    <source>
        <dbReference type="Proteomes" id="UP000288805"/>
    </source>
</evidence>
<dbReference type="Gene3D" id="2.60.40.10">
    <property type="entry name" value="Immunoglobulins"/>
    <property type="match status" value="1"/>
</dbReference>
<evidence type="ECO:0000313" key="3">
    <source>
        <dbReference type="EMBL" id="RVW37655.1"/>
    </source>
</evidence>
<protein>
    <submittedName>
        <fullName evidence="3">Vesicle-associated protein 4-2</fullName>
    </submittedName>
</protein>
<evidence type="ECO:0000259" key="2">
    <source>
        <dbReference type="PROSITE" id="PS50202"/>
    </source>
</evidence>
<dbReference type="PANTHER" id="PTHR10809">
    <property type="entry name" value="VESICLE-ASSOCIATED MEMBRANE PROTEIN-ASSOCIATED PROTEIN"/>
    <property type="match status" value="1"/>
</dbReference>
<dbReference type="Proteomes" id="UP000288805">
    <property type="component" value="Unassembled WGS sequence"/>
</dbReference>
<dbReference type="InterPro" id="IPR000535">
    <property type="entry name" value="MSP_dom"/>
</dbReference>
<dbReference type="InterPro" id="IPR022251">
    <property type="entry name" value="DUF3774_wound-induced"/>
</dbReference>
<feature type="domain" description="MSP" evidence="2">
    <location>
        <begin position="70"/>
        <end position="213"/>
    </location>
</feature>
<sequence>MAVDSEKSFSEEKVWSLCKMPFWQSNNASSSSSTSSSLQSVHQQSQSHQVLQSSNAVSFVTKSLLPTRRRLHLDPPNKLYFPYEPGKQVRSAISIKNISRSHLAFKFQTTAPKSCYMRPPGGILAPGESLIATVFKFVEHPENNEKPAVDQKSKVKFKIMSLKVKGEMDYVPELLPLTVAPLKLEKGKEIGHINLMSKRNQVAEEQILRVVFLDTERPSPPLEKLKRQLAEAEAALEARKKPPEDTGPRIVGEGLVIDEWVRHFSIPFSPCPFGLSENALLLHHLTLLCSIFRFFTERKKGKIPGQAAVMAQLLGILVAIESIPHGASKHVLRHITLENFTSGKRYKMGFINKAFLAVTLGAAFGLEDQVMKSNSSALKLNYFAAIGSSSSQELFRHGPQGSMEKPRGGDTVRKAREEPLRMVVYLSCWGPN</sequence>
<accession>A0A438DQA0</accession>
<comment type="similarity">
    <text evidence="1">Belongs to the VAMP-associated protein (VAP) (TC 9.B.17) family.</text>
</comment>
<reference evidence="3 4" key="1">
    <citation type="journal article" date="2018" name="PLoS Genet.">
        <title>Population sequencing reveals clonal diversity and ancestral inbreeding in the grapevine cultivar Chardonnay.</title>
        <authorList>
            <person name="Roach M.J."/>
            <person name="Johnson D.L."/>
            <person name="Bohlmann J."/>
            <person name="van Vuuren H.J."/>
            <person name="Jones S.J."/>
            <person name="Pretorius I.S."/>
            <person name="Schmidt S.A."/>
            <person name="Borneman A.R."/>
        </authorList>
    </citation>
    <scope>NUCLEOTIDE SEQUENCE [LARGE SCALE GENOMIC DNA]</scope>
    <source>
        <strain evidence="4">cv. Chardonnay</strain>
        <tissue evidence="3">Leaf</tissue>
    </source>
</reference>
<dbReference type="GO" id="GO:0005789">
    <property type="term" value="C:endoplasmic reticulum membrane"/>
    <property type="evidence" value="ECO:0007669"/>
    <property type="project" value="InterPro"/>
</dbReference>
<name>A0A438DQA0_VITVI</name>
<dbReference type="SUPFAM" id="SSF49354">
    <property type="entry name" value="PapD-like"/>
    <property type="match status" value="1"/>
</dbReference>
<dbReference type="EMBL" id="QGNW01001533">
    <property type="protein sequence ID" value="RVW37655.1"/>
    <property type="molecule type" value="Genomic_DNA"/>
</dbReference>
<dbReference type="OrthoDB" id="1668405at2759"/>
<dbReference type="InterPro" id="IPR013783">
    <property type="entry name" value="Ig-like_fold"/>
</dbReference>
<dbReference type="InterPro" id="IPR008962">
    <property type="entry name" value="PapD-like_sf"/>
</dbReference>
<evidence type="ECO:0000256" key="1">
    <source>
        <dbReference type="ARBA" id="ARBA00008932"/>
    </source>
</evidence>
<dbReference type="InterPro" id="IPR016763">
    <property type="entry name" value="VAP"/>
</dbReference>
<dbReference type="PROSITE" id="PS50202">
    <property type="entry name" value="MSP"/>
    <property type="match status" value="1"/>
</dbReference>
<organism evidence="3 4">
    <name type="scientific">Vitis vinifera</name>
    <name type="common">Grape</name>
    <dbReference type="NCBI Taxonomy" id="29760"/>
    <lineage>
        <taxon>Eukaryota</taxon>
        <taxon>Viridiplantae</taxon>
        <taxon>Streptophyta</taxon>
        <taxon>Embryophyta</taxon>
        <taxon>Tracheophyta</taxon>
        <taxon>Spermatophyta</taxon>
        <taxon>Magnoliopsida</taxon>
        <taxon>eudicotyledons</taxon>
        <taxon>Gunneridae</taxon>
        <taxon>Pentapetalae</taxon>
        <taxon>rosids</taxon>
        <taxon>Vitales</taxon>
        <taxon>Vitaceae</taxon>
        <taxon>Viteae</taxon>
        <taxon>Vitis</taxon>
    </lineage>
</organism>
<dbReference type="Pfam" id="PF12609">
    <property type="entry name" value="DUF3774"/>
    <property type="match status" value="1"/>
</dbReference>